<proteinExistence type="predicted"/>
<reference evidence="1" key="1">
    <citation type="journal article" date="2013" name="Environ. Microbiol.">
        <title>Seasonally variable intestinal metagenomes of the red palm weevil (Rhynchophorus ferrugineus).</title>
        <authorList>
            <person name="Jia S."/>
            <person name="Zhang X."/>
            <person name="Zhang G."/>
            <person name="Yin A."/>
            <person name="Zhang S."/>
            <person name="Li F."/>
            <person name="Wang L."/>
            <person name="Zhao D."/>
            <person name="Yun Q."/>
            <person name="Tala"/>
            <person name="Wang J."/>
            <person name="Sun G."/>
            <person name="Baabdullah M."/>
            <person name="Yu X."/>
            <person name="Hu S."/>
            <person name="Al-Mssallem I.S."/>
            <person name="Yu J."/>
        </authorList>
    </citation>
    <scope>NUCLEOTIDE SEQUENCE</scope>
</reference>
<protein>
    <submittedName>
        <fullName evidence="1">CAZy families GT2 protein</fullName>
    </submittedName>
</protein>
<dbReference type="AlphaFoldDB" id="A0A060CLP6"/>
<sequence>MMVGYQDFPVKEKWFVKRKTFTNEDSVQNVMCIITSGAICRTDIFDTVGYFLDKYFIDYVDNEFVYDCSLLVIGFV</sequence>
<organism evidence="1">
    <name type="scientific">uncultured Dickeya sp</name>
    <dbReference type="NCBI Taxonomy" id="741653"/>
    <lineage>
        <taxon>Bacteria</taxon>
        <taxon>Pseudomonadati</taxon>
        <taxon>Pseudomonadota</taxon>
        <taxon>Gammaproteobacteria</taxon>
        <taxon>Enterobacterales</taxon>
        <taxon>Pectobacteriaceae</taxon>
        <taxon>Dickeya</taxon>
        <taxon>environmental samples</taxon>
    </lineage>
</organism>
<accession>A0A060CLP6</accession>
<evidence type="ECO:0000313" key="1">
    <source>
        <dbReference type="EMBL" id="AIA94005.1"/>
    </source>
</evidence>
<name>A0A060CLP6_9GAMM</name>
<dbReference type="EMBL" id="KF126657">
    <property type="protein sequence ID" value="AIA94005.1"/>
    <property type="molecule type" value="Genomic_DNA"/>
</dbReference>